<evidence type="ECO:0000313" key="4">
    <source>
        <dbReference type="EMBL" id="KAL3770141.1"/>
    </source>
</evidence>
<accession>A0ABD3N541</accession>
<name>A0ABD3N541_9STRA</name>
<evidence type="ECO:0000256" key="1">
    <source>
        <dbReference type="ARBA" id="ARBA00001946"/>
    </source>
</evidence>
<sequence>MQLTHFRRTLLTMRLFSSPNNVHPPSQYVLDTDGSKWRLCAGCAVFNSRNELLIGERIGKQGSWQAPQGGVDATVTNGEMETVAQAAARELFEEVGLETGKHVLLETLMTPMKCRYKTEGTKSWLEKAGFAGQELNWIAFRCADSGLETDPNSACNLSGLNGEAAEFSSVKWKSLDWVIENVWEAKRGPYEALRDGCVHINKNWEDRCAQFDLSGKWYRDSTRSEGLKEALMARGISEETAIKHAEEPYVQKWQRLKANGPSEFKVITYDRDTGTIRRELIYPIGKFKEVYEGKSMLFGGSDGGLIERQCFYCAEQDADDKIAHVTMSVTPRGREESRRFVRNGELVLRRSFWHSWRTDKIVSTEVFVKCLE</sequence>
<evidence type="ECO:0000256" key="2">
    <source>
        <dbReference type="ARBA" id="ARBA00022801"/>
    </source>
</evidence>
<dbReference type="PANTHER" id="PTHR43046">
    <property type="entry name" value="GDP-MANNOSE MANNOSYL HYDROLASE"/>
    <property type="match status" value="1"/>
</dbReference>
<feature type="domain" description="Nudix hydrolase" evidence="3">
    <location>
        <begin position="36"/>
        <end position="195"/>
    </location>
</feature>
<dbReference type="InterPro" id="IPR000086">
    <property type="entry name" value="NUDIX_hydrolase_dom"/>
</dbReference>
<evidence type="ECO:0000259" key="3">
    <source>
        <dbReference type="PROSITE" id="PS51462"/>
    </source>
</evidence>
<dbReference type="GO" id="GO:0016787">
    <property type="term" value="F:hydrolase activity"/>
    <property type="evidence" value="ECO:0007669"/>
    <property type="project" value="UniProtKB-KW"/>
</dbReference>
<gene>
    <name evidence="4" type="ORF">ACHAWO_007732</name>
</gene>
<dbReference type="Gene3D" id="3.90.79.10">
    <property type="entry name" value="Nucleoside Triphosphate Pyrophosphohydrolase"/>
    <property type="match status" value="1"/>
</dbReference>
<keyword evidence="5" id="KW-1185">Reference proteome</keyword>
<dbReference type="EMBL" id="JALLPJ020001317">
    <property type="protein sequence ID" value="KAL3770141.1"/>
    <property type="molecule type" value="Genomic_DNA"/>
</dbReference>
<proteinExistence type="predicted"/>
<dbReference type="PROSITE" id="PS51462">
    <property type="entry name" value="NUDIX"/>
    <property type="match status" value="1"/>
</dbReference>
<organism evidence="4 5">
    <name type="scientific">Cyclotella atomus</name>
    <dbReference type="NCBI Taxonomy" id="382360"/>
    <lineage>
        <taxon>Eukaryota</taxon>
        <taxon>Sar</taxon>
        <taxon>Stramenopiles</taxon>
        <taxon>Ochrophyta</taxon>
        <taxon>Bacillariophyta</taxon>
        <taxon>Coscinodiscophyceae</taxon>
        <taxon>Thalassiosirophycidae</taxon>
        <taxon>Stephanodiscales</taxon>
        <taxon>Stephanodiscaceae</taxon>
        <taxon>Cyclotella</taxon>
    </lineage>
</organism>
<evidence type="ECO:0000313" key="5">
    <source>
        <dbReference type="Proteomes" id="UP001530400"/>
    </source>
</evidence>
<comment type="cofactor">
    <cofactor evidence="1">
        <name>Mg(2+)</name>
        <dbReference type="ChEBI" id="CHEBI:18420"/>
    </cofactor>
</comment>
<dbReference type="AlphaFoldDB" id="A0ABD3N541"/>
<dbReference type="PANTHER" id="PTHR43046:SF14">
    <property type="entry name" value="MUTT_NUDIX FAMILY PROTEIN"/>
    <property type="match status" value="1"/>
</dbReference>
<protein>
    <recommendedName>
        <fullName evidence="3">Nudix hydrolase domain-containing protein</fullName>
    </recommendedName>
</protein>
<dbReference type="SUPFAM" id="SSF55811">
    <property type="entry name" value="Nudix"/>
    <property type="match status" value="1"/>
</dbReference>
<reference evidence="4 5" key="1">
    <citation type="submission" date="2024-10" db="EMBL/GenBank/DDBJ databases">
        <title>Updated reference genomes for cyclostephanoid diatoms.</title>
        <authorList>
            <person name="Roberts W.R."/>
            <person name="Alverson A.J."/>
        </authorList>
    </citation>
    <scope>NUCLEOTIDE SEQUENCE [LARGE SCALE GENOMIC DNA]</scope>
    <source>
        <strain evidence="4 5">AJA010-31</strain>
    </source>
</reference>
<dbReference type="Pfam" id="PF00293">
    <property type="entry name" value="NUDIX"/>
    <property type="match status" value="1"/>
</dbReference>
<dbReference type="Proteomes" id="UP001530400">
    <property type="component" value="Unassembled WGS sequence"/>
</dbReference>
<comment type="caution">
    <text evidence="4">The sequence shown here is derived from an EMBL/GenBank/DDBJ whole genome shotgun (WGS) entry which is preliminary data.</text>
</comment>
<dbReference type="InterPro" id="IPR015797">
    <property type="entry name" value="NUDIX_hydrolase-like_dom_sf"/>
</dbReference>
<keyword evidence="2" id="KW-0378">Hydrolase</keyword>